<protein>
    <submittedName>
        <fullName evidence="1">Uncharacterized protein</fullName>
    </submittedName>
</protein>
<comment type="caution">
    <text evidence="1">The sequence shown here is derived from an EMBL/GenBank/DDBJ whole genome shotgun (WGS) entry which is preliminary data.</text>
</comment>
<accession>A0AAD6N5D4</accession>
<dbReference type="EMBL" id="JAQJZL010000014">
    <property type="protein sequence ID" value="KAJ6030776.1"/>
    <property type="molecule type" value="Genomic_DNA"/>
</dbReference>
<sequence length="74" mass="7956">MPGMEYLHNLTEIDQVVILGHSGGGTMMAAYQDIAEYGASACHLPAIREDLPLNNGTVESEPAVIDEVTRSKLN</sequence>
<dbReference type="AlphaFoldDB" id="A0AAD6N5D4"/>
<dbReference type="Proteomes" id="UP001219568">
    <property type="component" value="Unassembled WGS sequence"/>
</dbReference>
<reference evidence="1" key="2">
    <citation type="submission" date="2023-01" db="EMBL/GenBank/DDBJ databases">
        <authorList>
            <person name="Petersen C."/>
        </authorList>
    </citation>
    <scope>NUCLEOTIDE SEQUENCE</scope>
    <source>
        <strain evidence="1">IBT 15450</strain>
    </source>
</reference>
<keyword evidence="2" id="KW-1185">Reference proteome</keyword>
<evidence type="ECO:0000313" key="2">
    <source>
        <dbReference type="Proteomes" id="UP001219568"/>
    </source>
</evidence>
<reference evidence="1" key="1">
    <citation type="journal article" date="2023" name="IMA Fungus">
        <title>Comparative genomic study of the Penicillium genus elucidates a diverse pangenome and 15 lateral gene transfer events.</title>
        <authorList>
            <person name="Petersen C."/>
            <person name="Sorensen T."/>
            <person name="Nielsen M.R."/>
            <person name="Sondergaard T.E."/>
            <person name="Sorensen J.L."/>
            <person name="Fitzpatrick D.A."/>
            <person name="Frisvad J.C."/>
            <person name="Nielsen K.L."/>
        </authorList>
    </citation>
    <scope>NUCLEOTIDE SEQUENCE</scope>
    <source>
        <strain evidence="1">IBT 15450</strain>
    </source>
</reference>
<name>A0AAD6N5D4_PENCN</name>
<organism evidence="1 2">
    <name type="scientific">Penicillium canescens</name>
    <dbReference type="NCBI Taxonomy" id="5083"/>
    <lineage>
        <taxon>Eukaryota</taxon>
        <taxon>Fungi</taxon>
        <taxon>Dikarya</taxon>
        <taxon>Ascomycota</taxon>
        <taxon>Pezizomycotina</taxon>
        <taxon>Eurotiomycetes</taxon>
        <taxon>Eurotiomycetidae</taxon>
        <taxon>Eurotiales</taxon>
        <taxon>Aspergillaceae</taxon>
        <taxon>Penicillium</taxon>
    </lineage>
</organism>
<gene>
    <name evidence="1" type="ORF">N7460_011042</name>
</gene>
<evidence type="ECO:0000313" key="1">
    <source>
        <dbReference type="EMBL" id="KAJ6030776.1"/>
    </source>
</evidence>
<proteinExistence type="predicted"/>